<sequence length="58" mass="7033">MIGQVFLDQAFFVYLFLVILDLLDNHQVLLPHIYHGFRQNLLRLNYVRLNFLPQYNII</sequence>
<dbReference type="AlphaFoldDB" id="A0A075H8L0"/>
<dbReference type="EMBL" id="KF900916">
    <property type="protein sequence ID" value="AIF11405.1"/>
    <property type="molecule type" value="Genomic_DNA"/>
</dbReference>
<protein>
    <submittedName>
        <fullName evidence="1">Uncharacterized protein</fullName>
    </submittedName>
</protein>
<accession>A0A075H8L0</accession>
<organism evidence="1">
    <name type="scientific">uncultured marine thaumarchaeote KM3_51_F10</name>
    <dbReference type="NCBI Taxonomy" id="1456175"/>
    <lineage>
        <taxon>Archaea</taxon>
        <taxon>Nitrososphaerota</taxon>
        <taxon>environmental samples</taxon>
    </lineage>
</organism>
<proteinExistence type="predicted"/>
<name>A0A075H8L0_9ARCH</name>
<evidence type="ECO:0000313" key="1">
    <source>
        <dbReference type="EMBL" id="AIF11405.1"/>
    </source>
</evidence>
<reference evidence="1" key="1">
    <citation type="journal article" date="2014" name="Genome Biol. Evol.">
        <title>Pangenome evidence for extensive interdomain horizontal transfer affecting lineage core and shell genes in uncultured planktonic thaumarchaeota and euryarchaeota.</title>
        <authorList>
            <person name="Deschamps P."/>
            <person name="Zivanovic Y."/>
            <person name="Moreira D."/>
            <person name="Rodriguez-Valera F."/>
            <person name="Lopez-Garcia P."/>
        </authorList>
    </citation>
    <scope>NUCLEOTIDE SEQUENCE</scope>
</reference>